<keyword evidence="6" id="KW-0507">mRNA processing</keyword>
<dbReference type="GO" id="GO:0046872">
    <property type="term" value="F:metal ion binding"/>
    <property type="evidence" value="ECO:0007669"/>
    <property type="project" value="UniProtKB-KW"/>
</dbReference>
<dbReference type="SUPFAM" id="SSF55003">
    <property type="entry name" value="PAP/Archaeal CCA-adding enzyme, C-terminal domain"/>
    <property type="match status" value="1"/>
</dbReference>
<dbReference type="Pfam" id="PF07942">
    <property type="entry name" value="CARME"/>
    <property type="match status" value="2"/>
</dbReference>
<comment type="cofactor">
    <cofactor evidence="1">
        <name>Mn(2+)</name>
        <dbReference type="ChEBI" id="CHEBI:29035"/>
    </cofactor>
</comment>
<dbReference type="Gene3D" id="3.30.70.590">
    <property type="entry name" value="Poly(A) polymerase predicted RNA binding domain"/>
    <property type="match status" value="1"/>
</dbReference>
<feature type="region of interest" description="Disordered" evidence="13">
    <location>
        <begin position="664"/>
        <end position="697"/>
    </location>
</feature>
<dbReference type="InterPro" id="IPR007010">
    <property type="entry name" value="PolA_pol_RNA-bd_dom"/>
</dbReference>
<feature type="domain" description="Poly(A) polymerase RNA-binding" evidence="14">
    <location>
        <begin position="1043"/>
        <end position="1208"/>
    </location>
</feature>
<keyword evidence="12" id="KW-0539">Nucleus</keyword>
<evidence type="ECO:0000259" key="14">
    <source>
        <dbReference type="Pfam" id="PF04926"/>
    </source>
</evidence>
<comment type="similarity">
    <text evidence="4">Belongs to the poly(A) polymerase family.</text>
</comment>
<dbReference type="EMBL" id="WIQZ01000009">
    <property type="protein sequence ID" value="KAF3143404.1"/>
    <property type="molecule type" value="Genomic_DNA"/>
</dbReference>
<evidence type="ECO:0000256" key="10">
    <source>
        <dbReference type="ARBA" id="ARBA00022840"/>
    </source>
</evidence>
<evidence type="ECO:0000256" key="6">
    <source>
        <dbReference type="ARBA" id="ARBA00022664"/>
    </source>
</evidence>
<keyword evidence="8" id="KW-0479">Metal-binding</keyword>
<dbReference type="FunFam" id="1.10.1410.10:FF:000001">
    <property type="entry name" value="Putative poly(A) polymerase gamma"/>
    <property type="match status" value="1"/>
</dbReference>
<dbReference type="GO" id="GO:0003723">
    <property type="term" value="F:RNA binding"/>
    <property type="evidence" value="ECO:0007669"/>
    <property type="project" value="InterPro"/>
</dbReference>
<dbReference type="GO" id="GO:0008757">
    <property type="term" value="F:S-adenosylmethionine-dependent methyltransferase activity"/>
    <property type="evidence" value="ECO:0007669"/>
    <property type="project" value="InterPro"/>
</dbReference>
<name>A0A7C8JSC5_ORBOL</name>
<dbReference type="PANTHER" id="PTHR10682">
    <property type="entry name" value="POLY A POLYMERASE"/>
    <property type="match status" value="1"/>
</dbReference>
<feature type="domain" description="Poly(A) polymerase nucleotidyltransferase" evidence="16">
    <location>
        <begin position="692"/>
        <end position="891"/>
    </location>
</feature>
<accession>A0A7C8JSC5</accession>
<keyword evidence="11" id="KW-0460">Magnesium</keyword>
<evidence type="ECO:0000256" key="7">
    <source>
        <dbReference type="ARBA" id="ARBA00022679"/>
    </source>
</evidence>
<evidence type="ECO:0000256" key="5">
    <source>
        <dbReference type="ARBA" id="ARBA00012388"/>
    </source>
</evidence>
<sequence>MDYHDYLRYEELYRDSIEDDSFDGGGYIEGEASESSESNQNDVFECTIHEGEADDGEIPHKGVFDPSCDEEQNVLRAALASYYLFRRAAHWTYTHRRRRNFYSLPSPQQDVLRSIGFLQKLERVDAAIDKNAEFAECLLKSGSYSFGIDPRDAEQWKELATPDDLDKARSTIKQFVRDWSEAGILEREMTYGPILEAVDRLFGMVSPRCDVRILVPGAGLGRLAFDFACKGYATEGNEFSFHQLIASNFILNHTSTAEEFQIHPFCHSFSHHRSHDYHLRPVLVPDVHPGTELNQELEFTTQPDTFGHRPGGPQTFRYRPSQYFSMSAGEFVSSYNTPEAYETFDCVATCFFIDTARNLLDYMGTIRNILREGGAWINHGPLLWHFEGSDATEPKNPGDKKHKYGDLRGFDKVQADQEDAEMPQLPTSLDGTFQQLPFGSSHSSRTRVDPGEFPDAVENPPSGETSPAGDEGSVSISGETGSSTGFIDGSRTPQTPTASSNAGVSVTTSASNLTPSTPASDRGRQNIGSTSHSSHSRAESHSHQGQHSHSHHSHDDEEEAWNGSLEFTLEDVIRLIDLYGFEIIERKTTEPSGYINDVKSMGRYMYESEYWVAVKKRQVSEVVDRTLKKFDIKDEVDDDNNAASEGESGGVPVRENLEFEDGGLEQSGEQNYDETQSTGASSGLSQPPRQWGVTPAISHSMPTDQEIKVNNDLIEELKAMNSFESAEESQKRVDVLKRLQRITEDFVKQVYTSKNQNELATNSAGGKVFTYGSYRLGVVGPGSDIDTLVVAPKLVTREDFFKFYPPLLKALNKPNEPQIIEELAPVPDAFVPIIKFVMSGISIDLIFCRLGVTQVPADMSLEDKNLLRGLDEKELRSLNGTRVTDEILTLVPAPAVFKHALRAIKIWAKCKAIYGNVYGFPGGVAWAMLVARICQLYPSAVSAVIVSKFFRILGQWAWPQPVLLKPIEDGPLNVRVWNPRLYPSDKNHLMPIITPAYPSMCSTHNITPSTKAAILGEMAKAADIVDRIITGKGSWKQLFERHTFFTKDYKYYLAVNASAKEQEASVKWSGLVESKIRHLVMKLEMCNDVIASARPYVKPFEQVQYCKNDEEARKIANGERVENDPPAEAANAATGETAGEVSDQEKKNGVPLWITTFYIGVELVPGWTGAVNITWPAREFYQMCHSWEGYDEETHCVKLDLKKKYYISTFAMINSIELQVLTRGYSSFNLPDECFDFAKGDIKPAKTVVKRKVIRKVASSIEGSQSGTKRTHDEATNSTEGDVKRTKKIVSAPQLHIENISTATTPDKFFTSLQIVEPTFLLTPQLSFSSATNSDIIGNRIFAPPTKATAAIPIRPAVNIPNAETEYSAVETTTLTPTWTVERFVVMTVKPRARRWEEAGHAKDILKRQKTTSICSSAIETQACSCILIGCAPPITKDARSTIKEKVTETSYSAIEIPITYTNVEWTGASTTEIEEYTETATVGVLSTHTTTIKCTPSSTNPSFYLQATDAPAINGQYWWAAPTNPRLLSFSVEVAFNPDIAEATVFSLDSANRLITRHKGGTLYANVDPYASFSIVHHPTRGNMRLRKYNYLRCEIKPPGGRYPGGYGELYCLADGLFNREVFNWCPIYLEWFNAPLVLSNRWSDKTPPCAPVVFLIKPVCEGV</sequence>
<protein>
    <recommendedName>
        <fullName evidence="5">polynucleotide adenylyltransferase</fullName>
        <ecNumber evidence="5">2.7.7.19</ecNumber>
    </recommendedName>
</protein>
<dbReference type="GO" id="GO:1990817">
    <property type="term" value="F:poly(A) RNA polymerase activity"/>
    <property type="evidence" value="ECO:0007669"/>
    <property type="project" value="UniProtKB-EC"/>
</dbReference>
<dbReference type="PANTHER" id="PTHR10682:SF10">
    <property type="entry name" value="POLYNUCLEOTIDE ADENYLYLTRANSFERASE"/>
    <property type="match status" value="1"/>
</dbReference>
<dbReference type="Gene3D" id="1.10.1410.10">
    <property type="match status" value="1"/>
</dbReference>
<feature type="compositionally biased region" description="Polar residues" evidence="13">
    <location>
        <begin position="425"/>
        <end position="443"/>
    </location>
</feature>
<keyword evidence="10" id="KW-0067">ATP-binding</keyword>
<feature type="compositionally biased region" description="Polar residues" evidence="13">
    <location>
        <begin position="667"/>
        <end position="688"/>
    </location>
</feature>
<feature type="region of interest" description="Disordered" evidence="13">
    <location>
        <begin position="1263"/>
        <end position="1283"/>
    </location>
</feature>
<dbReference type="SUPFAM" id="SSF53335">
    <property type="entry name" value="S-adenosyl-L-methionine-dependent methyltransferases"/>
    <property type="match status" value="1"/>
</dbReference>
<comment type="cofactor">
    <cofactor evidence="2">
        <name>Mg(2+)</name>
        <dbReference type="ChEBI" id="CHEBI:18420"/>
    </cofactor>
</comment>
<gene>
    <name evidence="17" type="primary">PAP1</name>
    <name evidence="17" type="ORF">TWF703_010817</name>
</gene>
<dbReference type="Proteomes" id="UP000480548">
    <property type="component" value="Unassembled WGS sequence"/>
</dbReference>
<dbReference type="EC" id="2.7.7.19" evidence="5"/>
<dbReference type="GO" id="GO:0031123">
    <property type="term" value="P:RNA 3'-end processing"/>
    <property type="evidence" value="ECO:0007669"/>
    <property type="project" value="InterPro"/>
</dbReference>
<dbReference type="InterPro" id="IPR012901">
    <property type="entry name" value="CARME"/>
</dbReference>
<keyword evidence="7 17" id="KW-0808">Transferase</keyword>
<comment type="caution">
    <text evidence="17">The sequence shown here is derived from an EMBL/GenBank/DDBJ whole genome shotgun (WGS) entry which is preliminary data.</text>
</comment>
<evidence type="ECO:0000256" key="11">
    <source>
        <dbReference type="ARBA" id="ARBA00022842"/>
    </source>
</evidence>
<proteinExistence type="inferred from homology"/>
<organism evidence="17 18">
    <name type="scientific">Orbilia oligospora</name>
    <name type="common">Nematode-trapping fungus</name>
    <name type="synonym">Arthrobotrys oligospora</name>
    <dbReference type="NCBI Taxonomy" id="2813651"/>
    <lineage>
        <taxon>Eukaryota</taxon>
        <taxon>Fungi</taxon>
        <taxon>Dikarya</taxon>
        <taxon>Ascomycota</taxon>
        <taxon>Pezizomycotina</taxon>
        <taxon>Orbiliomycetes</taxon>
        <taxon>Orbiliales</taxon>
        <taxon>Orbiliaceae</taxon>
        <taxon>Orbilia</taxon>
    </lineage>
</organism>
<evidence type="ECO:0000256" key="2">
    <source>
        <dbReference type="ARBA" id="ARBA00001946"/>
    </source>
</evidence>
<evidence type="ECO:0000256" key="8">
    <source>
        <dbReference type="ARBA" id="ARBA00022723"/>
    </source>
</evidence>
<feature type="domain" description="Poly(A) polymerase central" evidence="15">
    <location>
        <begin position="896"/>
        <end position="1041"/>
    </location>
</feature>
<feature type="region of interest" description="Disordered" evidence="13">
    <location>
        <begin position="418"/>
        <end position="559"/>
    </location>
</feature>
<keyword evidence="9" id="KW-0547">Nucleotide-binding</keyword>
<evidence type="ECO:0000256" key="3">
    <source>
        <dbReference type="ARBA" id="ARBA00004123"/>
    </source>
</evidence>
<dbReference type="GO" id="GO:0005634">
    <property type="term" value="C:nucleus"/>
    <property type="evidence" value="ECO:0007669"/>
    <property type="project" value="UniProtKB-SubCell"/>
</dbReference>
<dbReference type="GO" id="GO:0006397">
    <property type="term" value="P:mRNA processing"/>
    <property type="evidence" value="ECO:0007669"/>
    <property type="project" value="UniProtKB-KW"/>
</dbReference>
<evidence type="ECO:0000313" key="17">
    <source>
        <dbReference type="EMBL" id="KAF3143404.1"/>
    </source>
</evidence>
<evidence type="ECO:0000256" key="12">
    <source>
        <dbReference type="ARBA" id="ARBA00023242"/>
    </source>
</evidence>
<dbReference type="InterPro" id="IPR011068">
    <property type="entry name" value="NuclTrfase_I-like_C"/>
</dbReference>
<dbReference type="SUPFAM" id="SSF81631">
    <property type="entry name" value="PAP/OAS1 substrate-binding domain"/>
    <property type="match status" value="1"/>
</dbReference>
<dbReference type="Pfam" id="PF04926">
    <property type="entry name" value="PAP_RNA-bind"/>
    <property type="match status" value="1"/>
</dbReference>
<feature type="compositionally biased region" description="Polar residues" evidence="13">
    <location>
        <begin position="474"/>
        <end position="519"/>
    </location>
</feature>
<evidence type="ECO:0000256" key="13">
    <source>
        <dbReference type="SAM" id="MobiDB-lite"/>
    </source>
</evidence>
<reference evidence="17 18" key="1">
    <citation type="submission" date="2019-06" db="EMBL/GenBank/DDBJ databases">
        <authorList>
            <person name="Palmer J.M."/>
        </authorList>
    </citation>
    <scope>NUCLEOTIDE SEQUENCE [LARGE SCALE GENOMIC DNA]</scope>
    <source>
        <strain evidence="17 18">TWF703</strain>
    </source>
</reference>
<dbReference type="SMART" id="SM01296">
    <property type="entry name" value="N2227"/>
    <property type="match status" value="1"/>
</dbReference>
<dbReference type="Pfam" id="PF04928">
    <property type="entry name" value="PAP_central"/>
    <property type="match status" value="1"/>
</dbReference>
<dbReference type="FunFam" id="3.30.460.10:FF:000002">
    <property type="entry name" value="Poly(A) polymerase alpha, putative"/>
    <property type="match status" value="1"/>
</dbReference>
<dbReference type="InterPro" id="IPR007012">
    <property type="entry name" value="PolA_pol_cen_dom"/>
</dbReference>
<dbReference type="InterPro" id="IPR043519">
    <property type="entry name" value="NT_sf"/>
</dbReference>
<evidence type="ECO:0000259" key="15">
    <source>
        <dbReference type="Pfam" id="PF04928"/>
    </source>
</evidence>
<dbReference type="InterPro" id="IPR048840">
    <property type="entry name" value="PolA_pol_NTPase"/>
</dbReference>
<dbReference type="InterPro" id="IPR029063">
    <property type="entry name" value="SAM-dependent_MTases_sf"/>
</dbReference>
<keyword evidence="17" id="KW-0548">Nucleotidyltransferase</keyword>
<evidence type="ECO:0000256" key="4">
    <source>
        <dbReference type="ARBA" id="ARBA00010912"/>
    </source>
</evidence>
<dbReference type="Pfam" id="PF20750">
    <property type="entry name" value="PAP_NTPase"/>
    <property type="match status" value="1"/>
</dbReference>
<evidence type="ECO:0000259" key="16">
    <source>
        <dbReference type="Pfam" id="PF20750"/>
    </source>
</evidence>
<comment type="subcellular location">
    <subcellularLocation>
        <location evidence="3">Nucleus</location>
    </subcellularLocation>
</comment>
<dbReference type="Gene3D" id="3.30.460.10">
    <property type="entry name" value="Beta Polymerase, domain 2"/>
    <property type="match status" value="1"/>
</dbReference>
<evidence type="ECO:0000256" key="9">
    <source>
        <dbReference type="ARBA" id="ARBA00022741"/>
    </source>
</evidence>
<evidence type="ECO:0000256" key="1">
    <source>
        <dbReference type="ARBA" id="ARBA00001936"/>
    </source>
</evidence>
<evidence type="ECO:0000313" key="18">
    <source>
        <dbReference type="Proteomes" id="UP000480548"/>
    </source>
</evidence>
<dbReference type="GO" id="GO:0005524">
    <property type="term" value="F:ATP binding"/>
    <property type="evidence" value="ECO:0007669"/>
    <property type="project" value="UniProtKB-KW"/>
</dbReference>
<dbReference type="SUPFAM" id="SSF81301">
    <property type="entry name" value="Nucleotidyltransferase"/>
    <property type="match status" value="1"/>
</dbReference>
<dbReference type="CDD" id="cd05402">
    <property type="entry name" value="NT_PAP_TUTase"/>
    <property type="match status" value="1"/>
</dbReference>